<dbReference type="PANTHER" id="PTHR48098:SF1">
    <property type="entry name" value="DIACYLGLYCEROL ACYLTRANSFERASE_MYCOLYLTRANSFERASE AG85A"/>
    <property type="match status" value="1"/>
</dbReference>
<dbReference type="SUPFAM" id="SSF53474">
    <property type="entry name" value="alpha/beta-Hydrolases"/>
    <property type="match status" value="1"/>
</dbReference>
<organism evidence="1 2">
    <name type="scientific">Nocardia tengchongensis</name>
    <dbReference type="NCBI Taxonomy" id="2055889"/>
    <lineage>
        <taxon>Bacteria</taxon>
        <taxon>Bacillati</taxon>
        <taxon>Actinomycetota</taxon>
        <taxon>Actinomycetes</taxon>
        <taxon>Mycobacteriales</taxon>
        <taxon>Nocardiaceae</taxon>
        <taxon>Nocardia</taxon>
    </lineage>
</organism>
<dbReference type="Proteomes" id="UP000683310">
    <property type="component" value="Chromosome"/>
</dbReference>
<dbReference type="EMBL" id="CP074371">
    <property type="protein sequence ID" value="QVI19934.1"/>
    <property type="molecule type" value="Genomic_DNA"/>
</dbReference>
<dbReference type="InterPro" id="IPR029058">
    <property type="entry name" value="AB_hydrolase_fold"/>
</dbReference>
<sequence length="275" mass="29443">MHTVIRSRIVRGADDGAPAPTLYLLNGANGGVEGSWYDETDVADFVRDKHVNVVIPIGGAGSYFTDWEFDDPVLGRPRWTTFLTRELPPIVDAALTGNGANAIAGISMAGTSVFQLALAAPGLYRAIASYSGCVRTSDPQGQAFVRAVVARYRGNALNMWGPFGASDWAAHEAYLHADRLRGTAIYLSTGTGLPGPLDTPEGTHGDLPHLAWQLLFGAPLEAVMNTCTRALRDRLAQLGVPATVDLRSTGTHSWGYWQEDLHRSWPMLDAALGGG</sequence>
<evidence type="ECO:0000313" key="2">
    <source>
        <dbReference type="Proteomes" id="UP000683310"/>
    </source>
</evidence>
<dbReference type="PANTHER" id="PTHR48098">
    <property type="entry name" value="ENTEROCHELIN ESTERASE-RELATED"/>
    <property type="match status" value="1"/>
</dbReference>
<dbReference type="Pfam" id="PF00756">
    <property type="entry name" value="Esterase"/>
    <property type="match status" value="1"/>
</dbReference>
<dbReference type="Gene3D" id="3.40.50.1820">
    <property type="entry name" value="alpha/beta hydrolase"/>
    <property type="match status" value="1"/>
</dbReference>
<keyword evidence="2" id="KW-1185">Reference proteome</keyword>
<name>A0ABX8CK44_9NOCA</name>
<gene>
    <name evidence="1" type="ORF">KHQ06_27090</name>
</gene>
<protein>
    <submittedName>
        <fullName evidence="1">Esterase family protein</fullName>
    </submittedName>
</protein>
<reference evidence="1 2" key="1">
    <citation type="submission" date="2021-04" db="EMBL/GenBank/DDBJ databases">
        <title>Nocardia tengchongensis.</title>
        <authorList>
            <person name="Zhuang k."/>
            <person name="Ran Y."/>
            <person name="Li W."/>
        </authorList>
    </citation>
    <scope>NUCLEOTIDE SEQUENCE [LARGE SCALE GENOMIC DNA]</scope>
    <source>
        <strain evidence="1 2">CFH S0057</strain>
    </source>
</reference>
<evidence type="ECO:0000313" key="1">
    <source>
        <dbReference type="EMBL" id="QVI19934.1"/>
    </source>
</evidence>
<dbReference type="InterPro" id="IPR050583">
    <property type="entry name" value="Mycobacterial_A85_antigen"/>
</dbReference>
<dbReference type="InterPro" id="IPR000801">
    <property type="entry name" value="Esterase-like"/>
</dbReference>
<proteinExistence type="predicted"/>
<accession>A0ABX8CK44</accession>